<dbReference type="RefSeq" id="WP_345883731.1">
    <property type="nucleotide sequence ID" value="NZ_JBDFRB010000003.1"/>
</dbReference>
<keyword evidence="3" id="KW-1185">Reference proteome</keyword>
<proteinExistence type="predicted"/>
<dbReference type="EMBL" id="JBDFRB010000003">
    <property type="protein sequence ID" value="MEN2744025.1"/>
    <property type="molecule type" value="Genomic_DNA"/>
</dbReference>
<dbReference type="Proteomes" id="UP001422074">
    <property type="component" value="Unassembled WGS sequence"/>
</dbReference>
<evidence type="ECO:0000313" key="2">
    <source>
        <dbReference type="EMBL" id="MEN2744025.1"/>
    </source>
</evidence>
<feature type="region of interest" description="Disordered" evidence="1">
    <location>
        <begin position="58"/>
        <end position="78"/>
    </location>
</feature>
<reference evidence="2 3" key="1">
    <citation type="submission" date="2024-05" db="EMBL/GenBank/DDBJ databases">
        <title>Sinomonas sp. nov., isolated from a waste landfill.</title>
        <authorList>
            <person name="Zhao Y."/>
        </authorList>
    </citation>
    <scope>NUCLEOTIDE SEQUENCE [LARGE SCALE GENOMIC DNA]</scope>
    <source>
        <strain evidence="2 3">CCTCC AB2014300</strain>
    </source>
</reference>
<organism evidence="2 3">
    <name type="scientific">Sinomonas halotolerans</name>
    <dbReference type="NCBI Taxonomy" id="1644133"/>
    <lineage>
        <taxon>Bacteria</taxon>
        <taxon>Bacillati</taxon>
        <taxon>Actinomycetota</taxon>
        <taxon>Actinomycetes</taxon>
        <taxon>Micrococcales</taxon>
        <taxon>Micrococcaceae</taxon>
        <taxon>Sinomonas</taxon>
    </lineage>
</organism>
<gene>
    <name evidence="2" type="ORF">ABCQ75_05670</name>
</gene>
<protein>
    <submittedName>
        <fullName evidence="2">Uncharacterized protein</fullName>
    </submittedName>
</protein>
<accession>A0ABU9WXV7</accession>
<evidence type="ECO:0000256" key="1">
    <source>
        <dbReference type="SAM" id="MobiDB-lite"/>
    </source>
</evidence>
<name>A0ABU9WXV7_9MICC</name>
<evidence type="ECO:0000313" key="3">
    <source>
        <dbReference type="Proteomes" id="UP001422074"/>
    </source>
</evidence>
<comment type="caution">
    <text evidence="2">The sequence shown here is derived from an EMBL/GenBank/DDBJ whole genome shotgun (WGS) entry which is preliminary data.</text>
</comment>
<feature type="region of interest" description="Disordered" evidence="1">
    <location>
        <begin position="1"/>
        <end position="37"/>
    </location>
</feature>
<sequence>MAPFKKRTESDAEEAARAAAHDAELKAAGKPAKREVHAFRQIPPYPMDEELARRIAMRAYGDADNDGEPDIPAAQFPG</sequence>